<dbReference type="Pfam" id="PF05016">
    <property type="entry name" value="ParE_toxin"/>
    <property type="match status" value="1"/>
</dbReference>
<dbReference type="InterPro" id="IPR035093">
    <property type="entry name" value="RelE/ParE_toxin_dom_sf"/>
</dbReference>
<keyword evidence="3" id="KW-0255">Endonuclease</keyword>
<protein>
    <submittedName>
        <fullName evidence="3">mRNA-degrading endonuclease RelE of RelBE toxin-antitoxin system</fullName>
    </submittedName>
</protein>
<dbReference type="GO" id="GO:0004519">
    <property type="term" value="F:endonuclease activity"/>
    <property type="evidence" value="ECO:0007669"/>
    <property type="project" value="UniProtKB-KW"/>
</dbReference>
<reference evidence="3 4" key="1">
    <citation type="submission" date="2018-11" db="EMBL/GenBank/DDBJ databases">
        <title>Sequencing the genomes of 1000 actinobacteria strains.</title>
        <authorList>
            <person name="Klenk H.-P."/>
        </authorList>
    </citation>
    <scope>NUCLEOTIDE SEQUENCE [LARGE SCALE GENOMIC DNA]</scope>
    <source>
        <strain evidence="3 4">DSM 14418</strain>
    </source>
</reference>
<keyword evidence="3" id="KW-0378">Hydrolase</keyword>
<proteinExistence type="inferred from homology"/>
<dbReference type="EMBL" id="RKRA01000001">
    <property type="protein sequence ID" value="RPF27793.1"/>
    <property type="molecule type" value="Genomic_DNA"/>
</dbReference>
<comment type="similarity">
    <text evidence="1">Belongs to the RelE toxin family.</text>
</comment>
<comment type="caution">
    <text evidence="3">The sequence shown here is derived from an EMBL/GenBank/DDBJ whole genome shotgun (WGS) entry which is preliminary data.</text>
</comment>
<dbReference type="RefSeq" id="WP_123917579.1">
    <property type="nucleotide sequence ID" value="NZ_RKRA01000001.1"/>
</dbReference>
<evidence type="ECO:0000256" key="2">
    <source>
        <dbReference type="ARBA" id="ARBA00022649"/>
    </source>
</evidence>
<organism evidence="3 4">
    <name type="scientific">Georgenia muralis</name>
    <dbReference type="NCBI Taxonomy" id="154117"/>
    <lineage>
        <taxon>Bacteria</taxon>
        <taxon>Bacillati</taxon>
        <taxon>Actinomycetota</taxon>
        <taxon>Actinomycetes</taxon>
        <taxon>Micrococcales</taxon>
        <taxon>Bogoriellaceae</taxon>
        <taxon>Georgenia</taxon>
    </lineage>
</organism>
<gene>
    <name evidence="3" type="ORF">EDD32_2293</name>
</gene>
<dbReference type="Gene3D" id="3.30.2310.20">
    <property type="entry name" value="RelE-like"/>
    <property type="match status" value="1"/>
</dbReference>
<dbReference type="PANTHER" id="PTHR35601">
    <property type="entry name" value="TOXIN RELE"/>
    <property type="match status" value="1"/>
</dbReference>
<sequence length="93" mass="10420">MSGSEPYELVLTPPAIRAIQFRLTEGVAAAVVEFLTGALVVNPRRVGKPLRGDLAGIYAARRGTYRVLYRINDDQREVVVLRIEHRADAYRPQ</sequence>
<dbReference type="SUPFAM" id="SSF143011">
    <property type="entry name" value="RelE-like"/>
    <property type="match status" value="1"/>
</dbReference>
<evidence type="ECO:0000256" key="1">
    <source>
        <dbReference type="ARBA" id="ARBA00006226"/>
    </source>
</evidence>
<keyword evidence="4" id="KW-1185">Reference proteome</keyword>
<name>A0A3N4Z616_9MICO</name>
<keyword evidence="2" id="KW-1277">Toxin-antitoxin system</keyword>
<evidence type="ECO:0000313" key="3">
    <source>
        <dbReference type="EMBL" id="RPF27793.1"/>
    </source>
</evidence>
<dbReference type="InterPro" id="IPR007712">
    <property type="entry name" value="RelE/ParE_toxin"/>
</dbReference>
<dbReference type="PANTHER" id="PTHR35601:SF1">
    <property type="entry name" value="TOXIN RELE"/>
    <property type="match status" value="1"/>
</dbReference>
<keyword evidence="3" id="KW-0540">Nuclease</keyword>
<dbReference type="AlphaFoldDB" id="A0A3N4Z616"/>
<dbReference type="OrthoDB" id="5326046at2"/>
<accession>A0A3N4Z616</accession>
<dbReference type="Proteomes" id="UP000280726">
    <property type="component" value="Unassembled WGS sequence"/>
</dbReference>
<evidence type="ECO:0000313" key="4">
    <source>
        <dbReference type="Proteomes" id="UP000280726"/>
    </source>
</evidence>